<sequence length="320" mass="34298">MMTRSGTTAGAPAPTASVAVLAGEFRVLVRAGLPVRLEKCGPHLLELRGVKARSLQPNVADSRARALDALLREQLDRLENAELAEAARLLFGAEASTSGATLTLRRTAAARAAGYEVHHFRKRIEPKLLELLAWQLRKDSEDFTTRHAEPPALHAASGPMMLPADVFAWEAAEHQQALAILWGAVYLLRAQLLTVARLVSMDAAEHDQDAAADRALWRHALVLHAAKAYRAAYGAVLLHAAAELGPEHLAASAGWTPCLTPSQDLLLTELAEPEQGLADFTARMAAVDGGPDLVAAWRRALTGRAAPAHARPDHEQGQSA</sequence>
<gene>
    <name evidence="1" type="ORF">ACFSJ0_35515</name>
</gene>
<dbReference type="Proteomes" id="UP001597097">
    <property type="component" value="Unassembled WGS sequence"/>
</dbReference>
<evidence type="ECO:0000313" key="1">
    <source>
        <dbReference type="EMBL" id="MFD1542408.1"/>
    </source>
</evidence>
<dbReference type="EMBL" id="JBHUCM010000031">
    <property type="protein sequence ID" value="MFD1542408.1"/>
    <property type="molecule type" value="Genomic_DNA"/>
</dbReference>
<comment type="caution">
    <text evidence="1">The sequence shown here is derived from an EMBL/GenBank/DDBJ whole genome shotgun (WGS) entry which is preliminary data.</text>
</comment>
<evidence type="ECO:0000313" key="2">
    <source>
        <dbReference type="Proteomes" id="UP001597097"/>
    </source>
</evidence>
<proteinExistence type="predicted"/>
<organism evidence="1 2">
    <name type="scientific">Nonomuraea guangzhouensis</name>
    <dbReference type="NCBI Taxonomy" id="1291555"/>
    <lineage>
        <taxon>Bacteria</taxon>
        <taxon>Bacillati</taxon>
        <taxon>Actinomycetota</taxon>
        <taxon>Actinomycetes</taxon>
        <taxon>Streptosporangiales</taxon>
        <taxon>Streptosporangiaceae</taxon>
        <taxon>Nonomuraea</taxon>
    </lineage>
</organism>
<protein>
    <submittedName>
        <fullName evidence="1">Uncharacterized protein</fullName>
    </submittedName>
</protein>
<dbReference type="RefSeq" id="WP_219531377.1">
    <property type="nucleotide sequence ID" value="NZ_JAHKRM010000011.1"/>
</dbReference>
<accession>A0ABW4GHY6</accession>
<keyword evidence="2" id="KW-1185">Reference proteome</keyword>
<reference evidence="2" key="1">
    <citation type="journal article" date="2019" name="Int. J. Syst. Evol. Microbiol.">
        <title>The Global Catalogue of Microorganisms (GCM) 10K type strain sequencing project: providing services to taxonomists for standard genome sequencing and annotation.</title>
        <authorList>
            <consortium name="The Broad Institute Genomics Platform"/>
            <consortium name="The Broad Institute Genome Sequencing Center for Infectious Disease"/>
            <person name="Wu L."/>
            <person name="Ma J."/>
        </authorList>
    </citation>
    <scope>NUCLEOTIDE SEQUENCE [LARGE SCALE GENOMIC DNA]</scope>
    <source>
        <strain evidence="2">CGMCC 1.15399</strain>
    </source>
</reference>
<name>A0ABW4GHY6_9ACTN</name>